<dbReference type="OrthoDB" id="1751882at2759"/>
<evidence type="ECO:0000313" key="2">
    <source>
        <dbReference type="Proteomes" id="UP000818029"/>
    </source>
</evidence>
<dbReference type="RefSeq" id="XP_016690551.1">
    <property type="nucleotide sequence ID" value="XM_016835062.1"/>
</dbReference>
<evidence type="ECO:0000256" key="1">
    <source>
        <dbReference type="SAM" id="MobiDB-lite"/>
    </source>
</evidence>
<dbReference type="Pfam" id="PF08284">
    <property type="entry name" value="RVP_2"/>
    <property type="match status" value="1"/>
</dbReference>
<accession>A0A1U8JJT9</accession>
<dbReference type="KEGG" id="ghi:107907734"/>
<sequence>MLKLVDMSLVQGGRSVAKYETEFLRLSRYARTLVAPDYDKCVRFEEGLRYNLRVLIAPQRELVFAVSVDKAKIVEEVKCTQRERRDRKNYQNKVKKDSSPSSSSQRPKKRARFDRLPRAEVPAVVTKIQLCGYCGKRHPDECWRKLGVCLCCGSMEHRVRDCPRQPNLVPTAAQTPAPNSVRSLKEVFQPFRGRGTGNGRGGNRSRRGHRAPDRGAGQVEARQPALVYAAKRCEESDDVDVIVGTFFIHYVPYYALIDIDPTHSYIASVVSVNLGLIIENIVREFSVISPLGQSI</sequence>
<evidence type="ECO:0000313" key="3">
    <source>
        <dbReference type="RefSeq" id="XP_016690551.1"/>
    </source>
</evidence>
<reference evidence="3" key="2">
    <citation type="submission" date="2025-08" db="UniProtKB">
        <authorList>
            <consortium name="RefSeq"/>
        </authorList>
    </citation>
    <scope>IDENTIFICATION</scope>
</reference>
<protein>
    <submittedName>
        <fullName evidence="3">Uncharacterized protein</fullName>
    </submittedName>
</protein>
<feature type="region of interest" description="Disordered" evidence="1">
    <location>
        <begin position="84"/>
        <end position="116"/>
    </location>
</feature>
<dbReference type="GeneID" id="107907734"/>
<reference evidence="2" key="1">
    <citation type="journal article" date="2020" name="Nat. Genet.">
        <title>Genomic diversifications of five Gossypium allopolyploid species and their impact on cotton improvement.</title>
        <authorList>
            <person name="Chen Z.J."/>
            <person name="Sreedasyam A."/>
            <person name="Ando A."/>
            <person name="Song Q."/>
            <person name="De Santiago L.M."/>
            <person name="Hulse-Kemp A.M."/>
            <person name="Ding M."/>
            <person name="Ye W."/>
            <person name="Kirkbride R.C."/>
            <person name="Jenkins J."/>
            <person name="Plott C."/>
            <person name="Lovell J."/>
            <person name="Lin Y.M."/>
            <person name="Vaughn R."/>
            <person name="Liu B."/>
            <person name="Simpson S."/>
            <person name="Scheffler B.E."/>
            <person name="Wen L."/>
            <person name="Saski C.A."/>
            <person name="Grover C.E."/>
            <person name="Hu G."/>
            <person name="Conover J.L."/>
            <person name="Carlson J.W."/>
            <person name="Shu S."/>
            <person name="Boston L.B."/>
            <person name="Williams M."/>
            <person name="Peterson D.G."/>
            <person name="McGee K."/>
            <person name="Jones D.C."/>
            <person name="Wendel J.F."/>
            <person name="Stelly D.M."/>
            <person name="Grimwood J."/>
            <person name="Schmutz J."/>
        </authorList>
    </citation>
    <scope>NUCLEOTIDE SEQUENCE [LARGE SCALE GENOMIC DNA]</scope>
    <source>
        <strain evidence="2">cv. TM-1</strain>
    </source>
</reference>
<feature type="compositionally biased region" description="Basic and acidic residues" evidence="1">
    <location>
        <begin position="84"/>
        <end position="98"/>
    </location>
</feature>
<proteinExistence type="predicted"/>
<dbReference type="Proteomes" id="UP000818029">
    <property type="component" value="Chromosome D08"/>
</dbReference>
<dbReference type="PANTHER" id="PTHR34482">
    <property type="entry name" value="DNA DAMAGE-INDUCIBLE PROTEIN 1-LIKE"/>
    <property type="match status" value="1"/>
</dbReference>
<dbReference type="PANTHER" id="PTHR34482:SF36">
    <property type="entry name" value="RETROTRANSPOSON GAG DOMAIN-CONTAINING PROTEIN"/>
    <property type="match status" value="1"/>
</dbReference>
<gene>
    <name evidence="3" type="primary">LOC107907734</name>
</gene>
<feature type="region of interest" description="Disordered" evidence="1">
    <location>
        <begin position="192"/>
        <end position="216"/>
    </location>
</feature>
<organism evidence="2 3">
    <name type="scientific">Gossypium hirsutum</name>
    <name type="common">Upland cotton</name>
    <name type="synonym">Gossypium mexicanum</name>
    <dbReference type="NCBI Taxonomy" id="3635"/>
    <lineage>
        <taxon>Eukaryota</taxon>
        <taxon>Viridiplantae</taxon>
        <taxon>Streptophyta</taxon>
        <taxon>Embryophyta</taxon>
        <taxon>Tracheophyta</taxon>
        <taxon>Spermatophyta</taxon>
        <taxon>Magnoliopsida</taxon>
        <taxon>eudicotyledons</taxon>
        <taxon>Gunneridae</taxon>
        <taxon>Pentapetalae</taxon>
        <taxon>rosids</taxon>
        <taxon>malvids</taxon>
        <taxon>Malvales</taxon>
        <taxon>Malvaceae</taxon>
        <taxon>Malvoideae</taxon>
        <taxon>Gossypium</taxon>
    </lineage>
</organism>
<name>A0A1U8JJT9_GOSHI</name>
<keyword evidence="2" id="KW-1185">Reference proteome</keyword>
<dbReference type="PaxDb" id="3635-A0A1U8JJT9"/>
<dbReference type="AlphaFoldDB" id="A0A1U8JJT9"/>